<feature type="compositionally biased region" description="Pro residues" evidence="1">
    <location>
        <begin position="69"/>
        <end position="81"/>
    </location>
</feature>
<dbReference type="EMBL" id="JACEEZ010018925">
    <property type="protein sequence ID" value="KAG0716369.1"/>
    <property type="molecule type" value="Genomic_DNA"/>
</dbReference>
<sequence>MPVKPNYTATTSDGSGPYKAPKGSPVAAAPPYSSPPRLTSPPLPIKAPPSQSGPEPYNPPYQYHTYSYPAPPPPPPPPAPHVTPYDKYYPRGATYHFYPPTYSGGQYPPTASNTEYSYPPPPSGGMHYSQESYTSYTLCVPNAPPQGPPQALALPPPPPTSNGPHPPPYATYHYTEYTPVLAYPPTGPSAQSTICCPVDPKNVHTWPPTGNGRGSEASSNANQCSGLGQGGGAGYQYSYRPTQQPPQPSPNGAAQSCSAPSVYQGGPVTTVMTTGTQPTIQVFGAVVPQQTVTLIPPQESQTVNAPPPSVPPPVPAPVPPVVPLSQPQLTTATTMVAMAPISVAVPLNPGTPHASQVNTVPAQASTTASGISEPSVPARHHTWSHQAWCLASLITQQPPHKAPQP</sequence>
<organism evidence="2 3">
    <name type="scientific">Chionoecetes opilio</name>
    <name type="common">Atlantic snow crab</name>
    <name type="synonym">Cancer opilio</name>
    <dbReference type="NCBI Taxonomy" id="41210"/>
    <lineage>
        <taxon>Eukaryota</taxon>
        <taxon>Metazoa</taxon>
        <taxon>Ecdysozoa</taxon>
        <taxon>Arthropoda</taxon>
        <taxon>Crustacea</taxon>
        <taxon>Multicrustacea</taxon>
        <taxon>Malacostraca</taxon>
        <taxon>Eumalacostraca</taxon>
        <taxon>Eucarida</taxon>
        <taxon>Decapoda</taxon>
        <taxon>Pleocyemata</taxon>
        <taxon>Brachyura</taxon>
        <taxon>Eubrachyura</taxon>
        <taxon>Majoidea</taxon>
        <taxon>Majidae</taxon>
        <taxon>Chionoecetes</taxon>
    </lineage>
</organism>
<reference evidence="2" key="1">
    <citation type="submission" date="2020-07" db="EMBL/GenBank/DDBJ databases">
        <title>The High-quality genome of the commercially important snow crab, Chionoecetes opilio.</title>
        <authorList>
            <person name="Jeong J.-H."/>
            <person name="Ryu S."/>
        </authorList>
    </citation>
    <scope>NUCLEOTIDE SEQUENCE</scope>
    <source>
        <strain evidence="2">MADBK_172401_WGS</strain>
        <tissue evidence="2">Digestive gland</tissue>
    </source>
</reference>
<feature type="compositionally biased region" description="Pro residues" evidence="1">
    <location>
        <begin position="32"/>
        <end position="47"/>
    </location>
</feature>
<feature type="region of interest" description="Disordered" evidence="1">
    <location>
        <begin position="142"/>
        <end position="170"/>
    </location>
</feature>
<evidence type="ECO:0000313" key="2">
    <source>
        <dbReference type="EMBL" id="KAG0716369.1"/>
    </source>
</evidence>
<protein>
    <submittedName>
        <fullName evidence="2">Uncharacterized protein</fullName>
    </submittedName>
</protein>
<proteinExistence type="predicted"/>
<evidence type="ECO:0000313" key="3">
    <source>
        <dbReference type="Proteomes" id="UP000770661"/>
    </source>
</evidence>
<gene>
    <name evidence="2" type="ORF">GWK47_009893</name>
</gene>
<accession>A0A8J4Y2T3</accession>
<feature type="compositionally biased region" description="Pro residues" evidence="1">
    <location>
        <begin position="142"/>
        <end position="169"/>
    </location>
</feature>
<keyword evidence="3" id="KW-1185">Reference proteome</keyword>
<dbReference type="OrthoDB" id="10676242at2759"/>
<dbReference type="Proteomes" id="UP000770661">
    <property type="component" value="Unassembled WGS sequence"/>
</dbReference>
<feature type="region of interest" description="Disordered" evidence="1">
    <location>
        <begin position="206"/>
        <end position="260"/>
    </location>
</feature>
<feature type="compositionally biased region" description="Polar residues" evidence="1">
    <location>
        <begin position="250"/>
        <end position="260"/>
    </location>
</feature>
<evidence type="ECO:0000256" key="1">
    <source>
        <dbReference type="SAM" id="MobiDB-lite"/>
    </source>
</evidence>
<name>A0A8J4Y2T3_CHIOP</name>
<comment type="caution">
    <text evidence="2">The sequence shown here is derived from an EMBL/GenBank/DDBJ whole genome shotgun (WGS) entry which is preliminary data.</text>
</comment>
<dbReference type="AlphaFoldDB" id="A0A8J4Y2T3"/>
<feature type="region of interest" description="Disordered" evidence="1">
    <location>
        <begin position="1"/>
        <end position="84"/>
    </location>
</feature>